<evidence type="ECO:0000256" key="1">
    <source>
        <dbReference type="SAM" id="MobiDB-lite"/>
    </source>
</evidence>
<name>A0A4V3URE5_9GAMM</name>
<organism evidence="3 4">
    <name type="scientific">Panacagrimonas perspica</name>
    <dbReference type="NCBI Taxonomy" id="381431"/>
    <lineage>
        <taxon>Bacteria</taxon>
        <taxon>Pseudomonadati</taxon>
        <taxon>Pseudomonadota</taxon>
        <taxon>Gammaproteobacteria</taxon>
        <taxon>Nevskiales</taxon>
        <taxon>Nevskiaceae</taxon>
        <taxon>Panacagrimonas</taxon>
    </lineage>
</organism>
<dbReference type="GO" id="GO:0015385">
    <property type="term" value="F:sodium:proton antiporter activity"/>
    <property type="evidence" value="ECO:0007669"/>
    <property type="project" value="TreeGrafter"/>
</dbReference>
<accession>A0A4V3URE5</accession>
<dbReference type="AlphaFoldDB" id="A0A4V3URE5"/>
<dbReference type="PANTHER" id="PTHR34703:SF1">
    <property type="entry name" value="ANTIPORTER SUBUNIT MNHG2-RELATED"/>
    <property type="match status" value="1"/>
</dbReference>
<feature type="transmembrane region" description="Helical" evidence="2">
    <location>
        <begin position="44"/>
        <end position="61"/>
    </location>
</feature>
<evidence type="ECO:0000313" key="3">
    <source>
        <dbReference type="EMBL" id="TDU23300.1"/>
    </source>
</evidence>
<evidence type="ECO:0000313" key="4">
    <source>
        <dbReference type="Proteomes" id="UP000295341"/>
    </source>
</evidence>
<dbReference type="Pfam" id="PF03334">
    <property type="entry name" value="PhaG_MnhG_YufB"/>
    <property type="match status" value="1"/>
</dbReference>
<evidence type="ECO:0000256" key="2">
    <source>
        <dbReference type="SAM" id="Phobius"/>
    </source>
</evidence>
<protein>
    <submittedName>
        <fullName evidence="3">Multisubunit potassium/proton antiporter PhaG subunit</fullName>
    </submittedName>
</protein>
<dbReference type="Proteomes" id="UP000295341">
    <property type="component" value="Unassembled WGS sequence"/>
</dbReference>
<feature type="transmembrane region" description="Helical" evidence="2">
    <location>
        <begin position="12"/>
        <end position="32"/>
    </location>
</feature>
<keyword evidence="4" id="KW-1185">Reference proteome</keyword>
<sequence>MNEMPGWEQIAAAGLLIASGILVVISSIGVLRLPDFFRRMHPPALAYTLGSWTVTLAAMLTTETGPVAHLLLIPLLLAITVPVTTVLLARVALFRRRAARSGDTPPPVTAPAVTLNEQPMAER</sequence>
<reference evidence="3 4" key="1">
    <citation type="submission" date="2019-03" db="EMBL/GenBank/DDBJ databases">
        <title>Genomic Encyclopedia of Type Strains, Phase IV (KMG-IV): sequencing the most valuable type-strain genomes for metagenomic binning, comparative biology and taxonomic classification.</title>
        <authorList>
            <person name="Goeker M."/>
        </authorList>
    </citation>
    <scope>NUCLEOTIDE SEQUENCE [LARGE SCALE GENOMIC DNA]</scope>
    <source>
        <strain evidence="3 4">DSM 26377</strain>
    </source>
</reference>
<keyword evidence="2" id="KW-0812">Transmembrane</keyword>
<gene>
    <name evidence="3" type="ORF">DFR24_4824</name>
</gene>
<comment type="caution">
    <text evidence="3">The sequence shown here is derived from an EMBL/GenBank/DDBJ whole genome shotgun (WGS) entry which is preliminary data.</text>
</comment>
<dbReference type="PANTHER" id="PTHR34703">
    <property type="entry name" value="ANTIPORTER SUBUNIT MNHG2-RELATED"/>
    <property type="match status" value="1"/>
</dbReference>
<proteinExistence type="predicted"/>
<dbReference type="InterPro" id="IPR005133">
    <property type="entry name" value="PhaG_MnhG_YufB"/>
</dbReference>
<dbReference type="RefSeq" id="WP_133883969.1">
    <property type="nucleotide sequence ID" value="NZ_MWIN01000016.1"/>
</dbReference>
<dbReference type="EMBL" id="SOBT01000013">
    <property type="protein sequence ID" value="TDU23300.1"/>
    <property type="molecule type" value="Genomic_DNA"/>
</dbReference>
<keyword evidence="2" id="KW-0472">Membrane</keyword>
<feature type="region of interest" description="Disordered" evidence="1">
    <location>
        <begin position="98"/>
        <end position="123"/>
    </location>
</feature>
<feature type="transmembrane region" description="Helical" evidence="2">
    <location>
        <begin position="67"/>
        <end position="93"/>
    </location>
</feature>
<keyword evidence="2" id="KW-1133">Transmembrane helix</keyword>
<dbReference type="OrthoDB" id="9813804at2"/>